<proteinExistence type="predicted"/>
<keyword evidence="2" id="KW-1185">Reference proteome</keyword>
<dbReference type="AlphaFoldDB" id="A0A183M891"/>
<accession>A0A183M891</accession>
<name>A0A183M891_9TREM</name>
<dbReference type="Proteomes" id="UP000277204">
    <property type="component" value="Unassembled WGS sequence"/>
</dbReference>
<dbReference type="EMBL" id="UZAI01007554">
    <property type="protein sequence ID" value="VDO99479.1"/>
    <property type="molecule type" value="Genomic_DNA"/>
</dbReference>
<evidence type="ECO:0000313" key="2">
    <source>
        <dbReference type="Proteomes" id="UP000277204"/>
    </source>
</evidence>
<organism evidence="1 2">
    <name type="scientific">Schistosoma margrebowiei</name>
    <dbReference type="NCBI Taxonomy" id="48269"/>
    <lineage>
        <taxon>Eukaryota</taxon>
        <taxon>Metazoa</taxon>
        <taxon>Spiralia</taxon>
        <taxon>Lophotrochozoa</taxon>
        <taxon>Platyhelminthes</taxon>
        <taxon>Trematoda</taxon>
        <taxon>Digenea</taxon>
        <taxon>Strigeidida</taxon>
        <taxon>Schistosomatoidea</taxon>
        <taxon>Schistosomatidae</taxon>
        <taxon>Schistosoma</taxon>
    </lineage>
</organism>
<protein>
    <submittedName>
        <fullName evidence="1">Uncharacterized protein</fullName>
    </submittedName>
</protein>
<reference evidence="1 2" key="1">
    <citation type="submission" date="2018-11" db="EMBL/GenBank/DDBJ databases">
        <authorList>
            <consortium name="Pathogen Informatics"/>
        </authorList>
    </citation>
    <scope>NUCLEOTIDE SEQUENCE [LARGE SCALE GENOMIC DNA]</scope>
    <source>
        <strain evidence="1 2">Zambia</strain>
    </source>
</reference>
<gene>
    <name evidence="1" type="ORF">SMRZ_LOCUS12265</name>
</gene>
<sequence>MKRYYLEVLGISETHWTQAEQQGLGKKEVLPYSGHEEKNASHTQGVSLMLSKEARKALIRWESHRHRIIKAHFKTKKERITISVIQYYELTNNSNDND</sequence>
<evidence type="ECO:0000313" key="1">
    <source>
        <dbReference type="EMBL" id="VDO99479.1"/>
    </source>
</evidence>